<keyword evidence="2" id="KW-1185">Reference proteome</keyword>
<evidence type="ECO:0008006" key="3">
    <source>
        <dbReference type="Google" id="ProtNLM"/>
    </source>
</evidence>
<evidence type="ECO:0000313" key="2">
    <source>
        <dbReference type="Proteomes" id="UP000199643"/>
    </source>
</evidence>
<sequence>MQTTILYIGRDTEITTVMNRLLNARPEWKGICVCTDDEAISVCKEQQIDLVLLGNGIDAECEKVLRTKLTEIRPELKIIQHYGGGSGLLYGEIMTALSQDF</sequence>
<dbReference type="Proteomes" id="UP000199643">
    <property type="component" value="Unassembled WGS sequence"/>
</dbReference>
<gene>
    <name evidence="1" type="ORF">SAMN05421827_13218</name>
</gene>
<reference evidence="2" key="1">
    <citation type="submission" date="2016-10" db="EMBL/GenBank/DDBJ databases">
        <authorList>
            <person name="Varghese N."/>
            <person name="Submissions S."/>
        </authorList>
    </citation>
    <scope>NUCLEOTIDE SEQUENCE [LARGE SCALE GENOMIC DNA]</scope>
    <source>
        <strain evidence="2">DSM 17933</strain>
    </source>
</reference>
<evidence type="ECO:0000313" key="1">
    <source>
        <dbReference type="EMBL" id="SDH62347.1"/>
    </source>
</evidence>
<name>A0A1G8DXD2_9SPHI</name>
<dbReference type="RefSeq" id="WP_090504640.1">
    <property type="nucleotide sequence ID" value="NZ_FNCH01000032.1"/>
</dbReference>
<dbReference type="STRING" id="405671.SAMN05421827_13218"/>
<proteinExistence type="predicted"/>
<organism evidence="1 2">
    <name type="scientific">Pedobacter terrae</name>
    <dbReference type="NCBI Taxonomy" id="405671"/>
    <lineage>
        <taxon>Bacteria</taxon>
        <taxon>Pseudomonadati</taxon>
        <taxon>Bacteroidota</taxon>
        <taxon>Sphingobacteriia</taxon>
        <taxon>Sphingobacteriales</taxon>
        <taxon>Sphingobacteriaceae</taxon>
        <taxon>Pedobacter</taxon>
    </lineage>
</organism>
<accession>A0A1G8DXD2</accession>
<protein>
    <recommendedName>
        <fullName evidence="3">Response regulator receiver domain-containing protein</fullName>
    </recommendedName>
</protein>
<dbReference type="AlphaFoldDB" id="A0A1G8DXD2"/>
<dbReference type="EMBL" id="FNCH01000032">
    <property type="protein sequence ID" value="SDH62347.1"/>
    <property type="molecule type" value="Genomic_DNA"/>
</dbReference>
<dbReference type="OrthoDB" id="677818at2"/>